<evidence type="ECO:0000259" key="1">
    <source>
        <dbReference type="PROSITE" id="PS50010"/>
    </source>
</evidence>
<proteinExistence type="predicted"/>
<dbReference type="GO" id="GO:0005085">
    <property type="term" value="F:guanyl-nucleotide exchange factor activity"/>
    <property type="evidence" value="ECO:0007669"/>
    <property type="project" value="InterPro"/>
</dbReference>
<dbReference type="PANTHER" id="PTHR12673">
    <property type="entry name" value="FACIOGENITAL DYSPLASIA PROTEIN"/>
    <property type="match status" value="1"/>
</dbReference>
<organism evidence="2 3">
    <name type="scientific">Polysphondylium violaceum</name>
    <dbReference type="NCBI Taxonomy" id="133409"/>
    <lineage>
        <taxon>Eukaryota</taxon>
        <taxon>Amoebozoa</taxon>
        <taxon>Evosea</taxon>
        <taxon>Eumycetozoa</taxon>
        <taxon>Dictyostelia</taxon>
        <taxon>Dictyosteliales</taxon>
        <taxon>Dictyosteliaceae</taxon>
        <taxon>Polysphondylium</taxon>
    </lineage>
</organism>
<dbReference type="PROSITE" id="PS50096">
    <property type="entry name" value="IQ"/>
    <property type="match status" value="1"/>
</dbReference>
<sequence length="111" mass="13187">MRDLETSAIVIQKWVRGWLVRRDHVDFFKKIKYRKFIIREIINFEKTYITKISLLINELKKPLLEQSIVNIDIVDQLFSNIDEILDLHVSIHNTLTATQPPIQIGLIYLKL</sequence>
<accession>A0A8J4UZR7</accession>
<dbReference type="EMBL" id="AJWJ01001123">
    <property type="protein sequence ID" value="KAF2068222.1"/>
    <property type="molecule type" value="Genomic_DNA"/>
</dbReference>
<dbReference type="SMART" id="SM00015">
    <property type="entry name" value="IQ"/>
    <property type="match status" value="1"/>
</dbReference>
<dbReference type="InterPro" id="IPR000219">
    <property type="entry name" value="DH_dom"/>
</dbReference>
<dbReference type="PROSITE" id="PS50010">
    <property type="entry name" value="DH_2"/>
    <property type="match status" value="1"/>
</dbReference>
<gene>
    <name evidence="2" type="ORF">CYY_010452</name>
</gene>
<dbReference type="Gene3D" id="1.20.900.10">
    <property type="entry name" value="Dbl homology (DH) domain"/>
    <property type="match status" value="1"/>
</dbReference>
<dbReference type="AlphaFoldDB" id="A0A8J4UZR7"/>
<dbReference type="InterPro" id="IPR051092">
    <property type="entry name" value="FYVE_RhoGEF_PH"/>
</dbReference>
<evidence type="ECO:0000313" key="2">
    <source>
        <dbReference type="EMBL" id="KAF2068222.1"/>
    </source>
</evidence>
<dbReference type="OrthoDB" id="2272012at2759"/>
<keyword evidence="3" id="KW-1185">Reference proteome</keyword>
<reference evidence="2" key="1">
    <citation type="submission" date="2020-01" db="EMBL/GenBank/DDBJ databases">
        <title>Development of genomics and gene disruption for Polysphondylium violaceum indicates a role for the polyketide synthase stlB in stalk morphogenesis.</title>
        <authorList>
            <person name="Narita B."/>
            <person name="Kawabe Y."/>
            <person name="Kin K."/>
            <person name="Saito T."/>
            <person name="Gibbs R."/>
            <person name="Kuspa A."/>
            <person name="Muzny D."/>
            <person name="Queller D."/>
            <person name="Richards S."/>
            <person name="Strassman J."/>
            <person name="Sucgang R."/>
            <person name="Worley K."/>
            <person name="Schaap P."/>
        </authorList>
    </citation>
    <scope>NUCLEOTIDE SEQUENCE</scope>
    <source>
        <strain evidence="2">QSvi11</strain>
    </source>
</reference>
<name>A0A8J4UZR7_9MYCE</name>
<protein>
    <recommendedName>
        <fullName evidence="1">DH domain-containing protein</fullName>
    </recommendedName>
</protein>
<feature type="domain" description="DH" evidence="1">
    <location>
        <begin position="33"/>
        <end position="111"/>
    </location>
</feature>
<dbReference type="Pfam" id="PF00621">
    <property type="entry name" value="RhoGEF"/>
    <property type="match status" value="1"/>
</dbReference>
<dbReference type="PANTHER" id="PTHR12673:SF262">
    <property type="entry name" value="RHOGEF DOMAIN-CONTAINING PROTEIN"/>
    <property type="match status" value="1"/>
</dbReference>
<dbReference type="InterPro" id="IPR000048">
    <property type="entry name" value="IQ_motif_EF-hand-BS"/>
</dbReference>
<feature type="non-terminal residue" evidence="2">
    <location>
        <position position="1"/>
    </location>
</feature>
<dbReference type="SUPFAM" id="SSF48065">
    <property type="entry name" value="DBL homology domain (DH-domain)"/>
    <property type="match status" value="1"/>
</dbReference>
<dbReference type="GO" id="GO:0005737">
    <property type="term" value="C:cytoplasm"/>
    <property type="evidence" value="ECO:0007669"/>
    <property type="project" value="TreeGrafter"/>
</dbReference>
<dbReference type="Proteomes" id="UP000695562">
    <property type="component" value="Unassembled WGS sequence"/>
</dbReference>
<evidence type="ECO:0000313" key="3">
    <source>
        <dbReference type="Proteomes" id="UP000695562"/>
    </source>
</evidence>
<dbReference type="InterPro" id="IPR035899">
    <property type="entry name" value="DBL_dom_sf"/>
</dbReference>
<dbReference type="Pfam" id="PF00612">
    <property type="entry name" value="IQ"/>
    <property type="match status" value="1"/>
</dbReference>
<comment type="caution">
    <text evidence="2">The sequence shown here is derived from an EMBL/GenBank/DDBJ whole genome shotgun (WGS) entry which is preliminary data.</text>
</comment>